<keyword evidence="2" id="KW-0732">Signal</keyword>
<evidence type="ECO:0000256" key="2">
    <source>
        <dbReference type="SAM" id="SignalP"/>
    </source>
</evidence>
<evidence type="ECO:0000256" key="1">
    <source>
        <dbReference type="SAM" id="MobiDB-lite"/>
    </source>
</evidence>
<name>A0AAE9HW81_9BURK</name>
<dbReference type="RefSeq" id="WP_250024530.1">
    <property type="nucleotide sequence ID" value="NZ_CP097330.1"/>
</dbReference>
<reference evidence="3" key="1">
    <citation type="journal article" date="2022" name="Microbiol. Resour. Announc.">
        <title>Genome Sequence of Cupriavidus campinensis Strain G5, a Member of a Bacterial Consortium Capable of Polyethylene Degradation.</title>
        <authorList>
            <person name="Schneider B."/>
            <person name="Pfeiffer F."/>
            <person name="Dyall-Smith M."/>
            <person name="Kunte H.J."/>
        </authorList>
    </citation>
    <scope>NUCLEOTIDE SEQUENCE</scope>
    <source>
        <strain evidence="3">G5</strain>
    </source>
</reference>
<sequence>MKLSKLASAMPFAHFLGLPSASAASAEEDDERKQREDESDEDYAKRMEEKDKEEEEARKAEEEKEREAARRAEEGDDAADAEEDDKDDKETGKRAGRASGARQRERVRCAAIVAEGIKLGAVKQACAFAFDTSMSAAQAVSALQMTAQDRSATATSPSRKPSLDERMSRSRPTNPGASAPVSEPNLAQQIIAAGKLRRGES</sequence>
<evidence type="ECO:0000313" key="4">
    <source>
        <dbReference type="Proteomes" id="UP001056132"/>
    </source>
</evidence>
<feature type="signal peptide" evidence="2">
    <location>
        <begin position="1"/>
        <end position="23"/>
    </location>
</feature>
<dbReference type="AlphaFoldDB" id="A0AAE9HW81"/>
<gene>
    <name evidence="3" type="ORF">M5D45_09450</name>
</gene>
<feature type="chain" id="PRO_5042113092" evidence="2">
    <location>
        <begin position="24"/>
        <end position="201"/>
    </location>
</feature>
<reference evidence="3" key="2">
    <citation type="submission" date="2022-05" db="EMBL/GenBank/DDBJ databases">
        <authorList>
            <person name="Kunte H.-J."/>
        </authorList>
    </citation>
    <scope>NUCLEOTIDE SEQUENCE</scope>
    <source>
        <strain evidence="3">G5</strain>
    </source>
</reference>
<feature type="region of interest" description="Disordered" evidence="1">
    <location>
        <begin position="13"/>
        <end position="106"/>
    </location>
</feature>
<dbReference type="KEGG" id="ccam:M5D45_09450"/>
<organism evidence="3 4">
    <name type="scientific">Cupriavidus campinensis</name>
    <dbReference type="NCBI Taxonomy" id="151783"/>
    <lineage>
        <taxon>Bacteria</taxon>
        <taxon>Pseudomonadati</taxon>
        <taxon>Pseudomonadota</taxon>
        <taxon>Betaproteobacteria</taxon>
        <taxon>Burkholderiales</taxon>
        <taxon>Burkholderiaceae</taxon>
        <taxon>Cupriavidus</taxon>
    </lineage>
</organism>
<accession>A0AAE9HW81</accession>
<feature type="compositionally biased region" description="Acidic residues" evidence="1">
    <location>
        <begin position="74"/>
        <end position="87"/>
    </location>
</feature>
<dbReference type="Proteomes" id="UP001056132">
    <property type="component" value="Chromosome 1"/>
</dbReference>
<evidence type="ECO:0000313" key="3">
    <source>
        <dbReference type="EMBL" id="URF02799.1"/>
    </source>
</evidence>
<feature type="compositionally biased region" description="Polar residues" evidence="1">
    <location>
        <begin position="142"/>
        <end position="159"/>
    </location>
</feature>
<proteinExistence type="predicted"/>
<feature type="compositionally biased region" description="Basic and acidic residues" evidence="1">
    <location>
        <begin position="31"/>
        <end position="73"/>
    </location>
</feature>
<dbReference type="EMBL" id="CP097330">
    <property type="protein sequence ID" value="URF02799.1"/>
    <property type="molecule type" value="Genomic_DNA"/>
</dbReference>
<protein>
    <submittedName>
        <fullName evidence="3">Uncharacterized protein</fullName>
    </submittedName>
</protein>
<feature type="region of interest" description="Disordered" evidence="1">
    <location>
        <begin position="142"/>
        <end position="201"/>
    </location>
</feature>